<evidence type="ECO:0000313" key="3">
    <source>
        <dbReference type="Proteomes" id="UP000314294"/>
    </source>
</evidence>
<accession>A0A4Z2IVZ3</accession>
<protein>
    <submittedName>
        <fullName evidence="2">Uncharacterized protein</fullName>
    </submittedName>
</protein>
<sequence length="60" mass="6770">MRRPLTPQEDQLLRDGNKTKQNRCREGASSSKRHESEGGESEKEPVSALFLPANFSVVRD</sequence>
<dbReference type="EMBL" id="SRLO01000042">
    <property type="protein sequence ID" value="TNN82120.1"/>
    <property type="molecule type" value="Genomic_DNA"/>
</dbReference>
<feature type="compositionally biased region" description="Basic and acidic residues" evidence="1">
    <location>
        <begin position="11"/>
        <end position="45"/>
    </location>
</feature>
<dbReference type="Proteomes" id="UP000314294">
    <property type="component" value="Unassembled WGS sequence"/>
</dbReference>
<feature type="region of interest" description="Disordered" evidence="1">
    <location>
        <begin position="1"/>
        <end position="60"/>
    </location>
</feature>
<keyword evidence="3" id="KW-1185">Reference proteome</keyword>
<name>A0A4Z2IVZ3_9TELE</name>
<proteinExistence type="predicted"/>
<evidence type="ECO:0000256" key="1">
    <source>
        <dbReference type="SAM" id="MobiDB-lite"/>
    </source>
</evidence>
<organism evidence="2 3">
    <name type="scientific">Liparis tanakae</name>
    <name type="common">Tanaka's snailfish</name>
    <dbReference type="NCBI Taxonomy" id="230148"/>
    <lineage>
        <taxon>Eukaryota</taxon>
        <taxon>Metazoa</taxon>
        <taxon>Chordata</taxon>
        <taxon>Craniata</taxon>
        <taxon>Vertebrata</taxon>
        <taxon>Euteleostomi</taxon>
        <taxon>Actinopterygii</taxon>
        <taxon>Neopterygii</taxon>
        <taxon>Teleostei</taxon>
        <taxon>Neoteleostei</taxon>
        <taxon>Acanthomorphata</taxon>
        <taxon>Eupercaria</taxon>
        <taxon>Perciformes</taxon>
        <taxon>Cottioidei</taxon>
        <taxon>Cottales</taxon>
        <taxon>Liparidae</taxon>
        <taxon>Liparis</taxon>
    </lineage>
</organism>
<reference evidence="2 3" key="1">
    <citation type="submission" date="2019-03" db="EMBL/GenBank/DDBJ databases">
        <title>First draft genome of Liparis tanakae, snailfish: a comprehensive survey of snailfish specific genes.</title>
        <authorList>
            <person name="Kim W."/>
            <person name="Song I."/>
            <person name="Jeong J.-H."/>
            <person name="Kim D."/>
            <person name="Kim S."/>
            <person name="Ryu S."/>
            <person name="Song J.Y."/>
            <person name="Lee S.K."/>
        </authorList>
    </citation>
    <scope>NUCLEOTIDE SEQUENCE [LARGE SCALE GENOMIC DNA]</scope>
    <source>
        <tissue evidence="2">Muscle</tissue>
    </source>
</reference>
<gene>
    <name evidence="2" type="ORF">EYF80_007766</name>
</gene>
<evidence type="ECO:0000313" key="2">
    <source>
        <dbReference type="EMBL" id="TNN82120.1"/>
    </source>
</evidence>
<dbReference type="AlphaFoldDB" id="A0A4Z2IVZ3"/>
<comment type="caution">
    <text evidence="2">The sequence shown here is derived from an EMBL/GenBank/DDBJ whole genome shotgun (WGS) entry which is preliminary data.</text>
</comment>